<accession>A0ACB9M5C2</accession>
<comment type="caution">
    <text evidence="1">The sequence shown here is derived from an EMBL/GenBank/DDBJ whole genome shotgun (WGS) entry which is preliminary data.</text>
</comment>
<gene>
    <name evidence="1" type="ORF">MLD38_033002</name>
</gene>
<evidence type="ECO:0000313" key="2">
    <source>
        <dbReference type="Proteomes" id="UP001057402"/>
    </source>
</evidence>
<evidence type="ECO:0000313" key="1">
    <source>
        <dbReference type="EMBL" id="KAI4319402.1"/>
    </source>
</evidence>
<dbReference type="Proteomes" id="UP001057402">
    <property type="component" value="Chromosome 10"/>
</dbReference>
<dbReference type="EMBL" id="CM042889">
    <property type="protein sequence ID" value="KAI4319402.1"/>
    <property type="molecule type" value="Genomic_DNA"/>
</dbReference>
<sequence length="518" mass="58562">MLKEKMGWSLRSMLVCLLTSVVVVSTAVVHGAAYSRRDFPPGFIFGSGTSAYQVEGAAFEDGRSASIWDTFAHSGSAHGATGDVACDQYHKYKEDVQLMVDLGLDAYRFSISWSRLIPNGRGTVNPKGLQYYNNLIDELTKHGIQPHVTLYNFDLPQVLEDEYGGWISRKIVEDFAAYAETCFKEFGDRIQYWVTVNEPNIFSVGGYDQGIAPPRRCSPPFGLTTCSEGNSSSEPYLAAHNVLLAHASAANIYRKKYQAKQRGLIGLTIYTFGVDPYTNSTKDILAAERVKEFFVGWIADPLMYGEYPETMRRNVGDRLPSFSPHESKMLKGSLDFIGLIHYTKISIKDNPSSLKNEPRDFNEDMAVDLLTYQNESLFLTPEMPEGLEQVLDYFKRTYDNPLIFIYENGQRTQRNATLLDQERIDYISAYIGATLNAIRNGSNTRGYFTWSFMDVFELLDGYESCFGHYYVDLEDPELKRYPKLSAHWYSQFLKGETVGSDSVIRMYNLSGPPKALAH</sequence>
<name>A0ACB9M5C2_9MYRT</name>
<reference evidence="2" key="1">
    <citation type="journal article" date="2023" name="Front. Plant Sci.">
        <title>Chromosomal-level genome assembly of Melastoma candidum provides insights into trichome evolution.</title>
        <authorList>
            <person name="Zhong Y."/>
            <person name="Wu W."/>
            <person name="Sun C."/>
            <person name="Zou P."/>
            <person name="Liu Y."/>
            <person name="Dai S."/>
            <person name="Zhou R."/>
        </authorList>
    </citation>
    <scope>NUCLEOTIDE SEQUENCE [LARGE SCALE GENOMIC DNA]</scope>
</reference>
<organism evidence="1 2">
    <name type="scientific">Melastoma candidum</name>
    <dbReference type="NCBI Taxonomy" id="119954"/>
    <lineage>
        <taxon>Eukaryota</taxon>
        <taxon>Viridiplantae</taxon>
        <taxon>Streptophyta</taxon>
        <taxon>Embryophyta</taxon>
        <taxon>Tracheophyta</taxon>
        <taxon>Spermatophyta</taxon>
        <taxon>Magnoliopsida</taxon>
        <taxon>eudicotyledons</taxon>
        <taxon>Gunneridae</taxon>
        <taxon>Pentapetalae</taxon>
        <taxon>rosids</taxon>
        <taxon>malvids</taxon>
        <taxon>Myrtales</taxon>
        <taxon>Melastomataceae</taxon>
        <taxon>Melastomatoideae</taxon>
        <taxon>Melastomateae</taxon>
        <taxon>Melastoma</taxon>
    </lineage>
</organism>
<protein>
    <submittedName>
        <fullName evidence="1">Uncharacterized protein</fullName>
    </submittedName>
</protein>
<keyword evidence="2" id="KW-1185">Reference proteome</keyword>
<proteinExistence type="predicted"/>